<reference evidence="3 4" key="1">
    <citation type="submission" date="2018-01" db="EMBL/GenBank/DDBJ databases">
        <title>Genome sequence of a Cantenovulum-like bacteria.</title>
        <authorList>
            <person name="Tan W.R."/>
            <person name="Lau N.-S."/>
            <person name="Go F."/>
            <person name="Amirul A.-A.A."/>
        </authorList>
    </citation>
    <scope>NUCLEOTIDE SEQUENCE [LARGE SCALE GENOMIC DNA]</scope>
    <source>
        <strain evidence="3 4">CCB-QB4</strain>
    </source>
</reference>
<dbReference type="OrthoDB" id="9767539at2"/>
<dbReference type="RefSeq" id="WP_108602949.1">
    <property type="nucleotide sequence ID" value="NZ_CP026604.1"/>
</dbReference>
<sequence length="394" mass="42462">MKNLKKTLLSTSVTLLALSVNPAAYADKYTDALVNGKVKGEINVRFEGADQDIPNKDTATALTARTRFTYTTGTVDGFSAVFGVTNTFAILDSYNDKTPTGDTKYAVVADPETTEIDQGFIQYKADGLTAKLGNQVITFDGHRHIGHVGWRQNRQTFDGFSANYTEGDYSLSYAYINQRNRIFAEAADIDSSDHLFNGSLKLGAGKLVGYAYLLEGENPGAEDELSTFGVSYTGKAGDFGYTVEFATQSYEKGTMDADADYLFLEGSYNFDGITAKLGYESLGSDGGAYGFQTPLATGHKFNGWADLFLKTPDAGLVDLYGSVATKAMGGKVVAAYHLFDADSGNGDLGSELDLLYVKPISKVYTAGVKAAFYSAGDDFGVDTSRVWAWVEAKF</sequence>
<gene>
    <name evidence="3" type="ORF">C2869_10805</name>
</gene>
<proteinExistence type="predicted"/>
<dbReference type="KEGG" id="cate:C2869_10805"/>
<protein>
    <recommendedName>
        <fullName evidence="2">Alginate export domain-containing protein</fullName>
    </recommendedName>
</protein>
<organism evidence="3 4">
    <name type="scientific">Saccharobesus litoralis</name>
    <dbReference type="NCBI Taxonomy" id="2172099"/>
    <lineage>
        <taxon>Bacteria</taxon>
        <taxon>Pseudomonadati</taxon>
        <taxon>Pseudomonadota</taxon>
        <taxon>Gammaproteobacteria</taxon>
        <taxon>Alteromonadales</taxon>
        <taxon>Alteromonadaceae</taxon>
        <taxon>Saccharobesus</taxon>
    </lineage>
</organism>
<feature type="signal peptide" evidence="1">
    <location>
        <begin position="1"/>
        <end position="26"/>
    </location>
</feature>
<dbReference type="SUPFAM" id="SSF56935">
    <property type="entry name" value="Porins"/>
    <property type="match status" value="1"/>
</dbReference>
<accession>A0A2S0VRS7</accession>
<dbReference type="AlphaFoldDB" id="A0A2S0VRS7"/>
<name>A0A2S0VRS7_9ALTE</name>
<evidence type="ECO:0000256" key="1">
    <source>
        <dbReference type="SAM" id="SignalP"/>
    </source>
</evidence>
<keyword evidence="1" id="KW-0732">Signal</keyword>
<dbReference type="EMBL" id="CP026604">
    <property type="protein sequence ID" value="AWB66893.1"/>
    <property type="molecule type" value="Genomic_DNA"/>
</dbReference>
<feature type="domain" description="Alginate export" evidence="2">
    <location>
        <begin position="100"/>
        <end position="274"/>
    </location>
</feature>
<dbReference type="Proteomes" id="UP000244441">
    <property type="component" value="Chromosome"/>
</dbReference>
<keyword evidence="4" id="KW-1185">Reference proteome</keyword>
<dbReference type="Pfam" id="PF13372">
    <property type="entry name" value="Alginate_exp"/>
    <property type="match status" value="1"/>
</dbReference>
<dbReference type="InterPro" id="IPR025388">
    <property type="entry name" value="Alginate_export_dom"/>
</dbReference>
<evidence type="ECO:0000259" key="2">
    <source>
        <dbReference type="Pfam" id="PF13372"/>
    </source>
</evidence>
<evidence type="ECO:0000313" key="4">
    <source>
        <dbReference type="Proteomes" id="UP000244441"/>
    </source>
</evidence>
<feature type="chain" id="PRO_5015527867" description="Alginate export domain-containing protein" evidence="1">
    <location>
        <begin position="27"/>
        <end position="394"/>
    </location>
</feature>
<evidence type="ECO:0000313" key="3">
    <source>
        <dbReference type="EMBL" id="AWB66893.1"/>
    </source>
</evidence>